<dbReference type="InterPro" id="IPR000873">
    <property type="entry name" value="AMP-dep_synth/lig_dom"/>
</dbReference>
<dbReference type="PROSITE" id="PS00455">
    <property type="entry name" value="AMP_BINDING"/>
    <property type="match status" value="1"/>
</dbReference>
<evidence type="ECO:0000259" key="4">
    <source>
        <dbReference type="Pfam" id="PF13193"/>
    </source>
</evidence>
<dbReference type="CDD" id="cd05917">
    <property type="entry name" value="FACL_like_2"/>
    <property type="match status" value="1"/>
</dbReference>
<sequence>MTQPALPSYSSGTSTVPLLGDTIGANLDRTAARVGDHEALVECATGRRFSYPEFVAEVDAVALGLDALGVAKGDRVGIWAPNCAEWAFVQYATARLGAILVNINPAYRTHELAYVLKQAGISVLVSAPEFKTSDYRAMVAEVRGECPDLREVLFLGDDAWEQLLTTGRAGDRELLVRRAAELSADDPINIQYTSGTTGFPKGATLTHHNLLNNGFFVGEGCGYTDADRICIPVPYYHCFGMGMGNLAATSHGATMVIPAPGFDPAATLQAVQDERCTSLYGVPTMFIAELALPDFGTYDLSSLRTGIMAGSPCPVEVMKRVVAEMGMAEVTICYGMTETSPVSTQTGADDDLDRRTATVGRVHPHLEVKVVDPATGLTVPRGTPGEFCTRGYSVMLGYWNEPEKTAEVIDAARWMHTGDLAVMDAEGYLNIVGRIKDMVIRGGENVYPREVEEFLYTHPDVVDAQVIGVPDERFGEELMAWVRLREGAGPLTPEALREFCAGRLAHYKVPRYVKVVDSFPMTVTGKIRKIEMREVSVKELGLEDAAAVRNA</sequence>
<dbReference type="FunFam" id="3.30.300.30:FF:000008">
    <property type="entry name" value="2,3-dihydroxybenzoate-AMP ligase"/>
    <property type="match status" value="1"/>
</dbReference>
<dbReference type="FunFam" id="3.40.50.12780:FF:000003">
    <property type="entry name" value="Long-chain-fatty-acid--CoA ligase FadD"/>
    <property type="match status" value="1"/>
</dbReference>
<dbReference type="InterPro" id="IPR025110">
    <property type="entry name" value="AMP-bd_C"/>
</dbReference>
<feature type="domain" description="AMP-dependent synthetase/ligase" evidence="3">
    <location>
        <begin position="27"/>
        <end position="399"/>
    </location>
</feature>
<dbReference type="Pfam" id="PF13193">
    <property type="entry name" value="AMP-binding_C"/>
    <property type="match status" value="1"/>
</dbReference>
<dbReference type="RefSeq" id="WP_072916944.1">
    <property type="nucleotide sequence ID" value="NZ_FRDM01000007.1"/>
</dbReference>
<protein>
    <submittedName>
        <fullName evidence="5">Fatty-acyl-CoA synthase</fullName>
    </submittedName>
</protein>
<keyword evidence="2" id="KW-0436">Ligase</keyword>
<dbReference type="InterPro" id="IPR045851">
    <property type="entry name" value="AMP-bd_C_sf"/>
</dbReference>
<dbReference type="Pfam" id="PF00501">
    <property type="entry name" value="AMP-binding"/>
    <property type="match status" value="1"/>
</dbReference>
<dbReference type="Proteomes" id="UP000184428">
    <property type="component" value="Unassembled WGS sequence"/>
</dbReference>
<dbReference type="PANTHER" id="PTHR43201">
    <property type="entry name" value="ACYL-COA SYNTHETASE"/>
    <property type="match status" value="1"/>
</dbReference>
<evidence type="ECO:0000256" key="2">
    <source>
        <dbReference type="ARBA" id="ARBA00022598"/>
    </source>
</evidence>
<organism evidence="5 6">
    <name type="scientific">Geodermatophilus obscurus</name>
    <dbReference type="NCBI Taxonomy" id="1861"/>
    <lineage>
        <taxon>Bacteria</taxon>
        <taxon>Bacillati</taxon>
        <taxon>Actinomycetota</taxon>
        <taxon>Actinomycetes</taxon>
        <taxon>Geodermatophilales</taxon>
        <taxon>Geodermatophilaceae</taxon>
        <taxon>Geodermatophilus</taxon>
    </lineage>
</organism>
<evidence type="ECO:0000256" key="1">
    <source>
        <dbReference type="ARBA" id="ARBA00006432"/>
    </source>
</evidence>
<dbReference type="EMBL" id="FRDM01000007">
    <property type="protein sequence ID" value="SHN71366.1"/>
    <property type="molecule type" value="Genomic_DNA"/>
</dbReference>
<dbReference type="InterPro" id="IPR020845">
    <property type="entry name" value="AMP-binding_CS"/>
</dbReference>
<dbReference type="GO" id="GO:0031956">
    <property type="term" value="F:medium-chain fatty acid-CoA ligase activity"/>
    <property type="evidence" value="ECO:0007669"/>
    <property type="project" value="TreeGrafter"/>
</dbReference>
<comment type="similarity">
    <text evidence="1">Belongs to the ATP-dependent AMP-binding enzyme family.</text>
</comment>
<dbReference type="InterPro" id="IPR042099">
    <property type="entry name" value="ANL_N_sf"/>
</dbReference>
<dbReference type="GO" id="GO:0006631">
    <property type="term" value="P:fatty acid metabolic process"/>
    <property type="evidence" value="ECO:0007669"/>
    <property type="project" value="TreeGrafter"/>
</dbReference>
<dbReference type="AlphaFoldDB" id="A0A1M7TKZ8"/>
<dbReference type="Gene3D" id="3.30.300.30">
    <property type="match status" value="1"/>
</dbReference>
<proteinExistence type="inferred from homology"/>
<dbReference type="SUPFAM" id="SSF56801">
    <property type="entry name" value="Acetyl-CoA synthetase-like"/>
    <property type="match status" value="1"/>
</dbReference>
<reference evidence="5 6" key="1">
    <citation type="submission" date="2016-12" db="EMBL/GenBank/DDBJ databases">
        <authorList>
            <person name="Song W.-J."/>
            <person name="Kurnit D.M."/>
        </authorList>
    </citation>
    <scope>NUCLEOTIDE SEQUENCE [LARGE SCALE GENOMIC DNA]</scope>
    <source>
        <strain evidence="5 6">DSM 43162</strain>
    </source>
</reference>
<dbReference type="OrthoDB" id="9803968at2"/>
<gene>
    <name evidence="5" type="ORF">SAMN05660350_01889</name>
</gene>
<accession>A0A1M7TKZ8</accession>
<evidence type="ECO:0000313" key="5">
    <source>
        <dbReference type="EMBL" id="SHN71366.1"/>
    </source>
</evidence>
<evidence type="ECO:0000313" key="6">
    <source>
        <dbReference type="Proteomes" id="UP000184428"/>
    </source>
</evidence>
<feature type="domain" description="AMP-binding enzyme C-terminal" evidence="4">
    <location>
        <begin position="450"/>
        <end position="526"/>
    </location>
</feature>
<evidence type="ECO:0000259" key="3">
    <source>
        <dbReference type="Pfam" id="PF00501"/>
    </source>
</evidence>
<name>A0A1M7TKZ8_9ACTN</name>
<dbReference type="PANTHER" id="PTHR43201:SF5">
    <property type="entry name" value="MEDIUM-CHAIN ACYL-COA LIGASE ACSF2, MITOCHONDRIAL"/>
    <property type="match status" value="1"/>
</dbReference>
<dbReference type="Gene3D" id="3.40.50.12780">
    <property type="entry name" value="N-terminal domain of ligase-like"/>
    <property type="match status" value="1"/>
</dbReference>